<name>A0A9Q3D537_9BASI</name>
<keyword evidence="2" id="KW-1185">Reference proteome</keyword>
<sequence length="107" mass="12032">MNVTKKNNKKGCTFEYTIDSLDQGDEIINLEVYLNDIEAMKAETPPALNETIHYETPPASPQNIQVFQESEKIKLDTMGQDMPDIIPELEHKVSPSANDQGTFSIPH</sequence>
<organism evidence="1 2">
    <name type="scientific">Austropuccinia psidii MF-1</name>
    <dbReference type="NCBI Taxonomy" id="1389203"/>
    <lineage>
        <taxon>Eukaryota</taxon>
        <taxon>Fungi</taxon>
        <taxon>Dikarya</taxon>
        <taxon>Basidiomycota</taxon>
        <taxon>Pucciniomycotina</taxon>
        <taxon>Pucciniomycetes</taxon>
        <taxon>Pucciniales</taxon>
        <taxon>Sphaerophragmiaceae</taxon>
        <taxon>Austropuccinia</taxon>
    </lineage>
</organism>
<evidence type="ECO:0000313" key="1">
    <source>
        <dbReference type="EMBL" id="MBW0495543.1"/>
    </source>
</evidence>
<accession>A0A9Q3D537</accession>
<evidence type="ECO:0000313" key="2">
    <source>
        <dbReference type="Proteomes" id="UP000765509"/>
    </source>
</evidence>
<dbReference type="Proteomes" id="UP000765509">
    <property type="component" value="Unassembled WGS sequence"/>
</dbReference>
<comment type="caution">
    <text evidence="1">The sequence shown here is derived from an EMBL/GenBank/DDBJ whole genome shotgun (WGS) entry which is preliminary data.</text>
</comment>
<dbReference type="EMBL" id="AVOT02013152">
    <property type="protein sequence ID" value="MBW0495543.1"/>
    <property type="molecule type" value="Genomic_DNA"/>
</dbReference>
<proteinExistence type="predicted"/>
<dbReference type="AlphaFoldDB" id="A0A9Q3D537"/>
<protein>
    <submittedName>
        <fullName evidence="1">Uncharacterized protein</fullName>
    </submittedName>
</protein>
<gene>
    <name evidence="1" type="ORF">O181_035258</name>
</gene>
<reference evidence="1" key="1">
    <citation type="submission" date="2021-03" db="EMBL/GenBank/DDBJ databases">
        <title>Draft genome sequence of rust myrtle Austropuccinia psidii MF-1, a brazilian biotype.</title>
        <authorList>
            <person name="Quecine M.C."/>
            <person name="Pachon D.M.R."/>
            <person name="Bonatelli M.L."/>
            <person name="Correr F.H."/>
            <person name="Franceschini L.M."/>
            <person name="Leite T.F."/>
            <person name="Margarido G.R.A."/>
            <person name="Almeida C.A."/>
            <person name="Ferrarezi J.A."/>
            <person name="Labate C.A."/>
        </authorList>
    </citation>
    <scope>NUCLEOTIDE SEQUENCE</scope>
    <source>
        <strain evidence="1">MF-1</strain>
    </source>
</reference>